<name>A0ACB8W0U5_9TELE</name>
<sequence>MPREHCPLTSSLSLHGCGPAFLRDSRQSQTQGVPFDLVDPDTDPELRPEVMTCTTTLLEGRHHVTELIVRHFHEKVCHQGRHFTEGAVRAAGFWIVGGKRAVSSTIFNCVTCRRLRGKEEEQIMADLPKDRLCSDPPFTYVGLDVFGPWPITARKTRGGHAETKRWAVIFVCMSIRAIHIEIIESMDTSSFINALRRFFAIRGAAKLLRSDCGTNFVSACKELQIDKRGCHNKNIDTYLEDNSCQWQFNPPHASHMAGSWERMIGVARRILNAMLLQHGRAKLTHKVTPEVSMELVHNFTERTYSLSQADQWIDECPYFEGTFITNDTDVEDFVKKIQDKVKSVDPDLDACPSPDAPQPEPQIPDAPWADPPPTRPRSRPLQVTQTQDQET</sequence>
<keyword evidence="2" id="KW-1185">Reference proteome</keyword>
<proteinExistence type="predicted"/>
<protein>
    <submittedName>
        <fullName evidence="1">Uncharacterized protein</fullName>
    </submittedName>
</protein>
<evidence type="ECO:0000313" key="2">
    <source>
        <dbReference type="Proteomes" id="UP000831701"/>
    </source>
</evidence>
<comment type="caution">
    <text evidence="1">The sequence shown here is derived from an EMBL/GenBank/DDBJ whole genome shotgun (WGS) entry which is preliminary data.</text>
</comment>
<dbReference type="Proteomes" id="UP000831701">
    <property type="component" value="Chromosome 15"/>
</dbReference>
<accession>A0ACB8W0U5</accession>
<dbReference type="EMBL" id="CM041545">
    <property type="protein sequence ID" value="KAI3361617.1"/>
    <property type="molecule type" value="Genomic_DNA"/>
</dbReference>
<reference evidence="1" key="1">
    <citation type="submission" date="2022-04" db="EMBL/GenBank/DDBJ databases">
        <title>Jade perch genome.</title>
        <authorList>
            <person name="Chao B."/>
        </authorList>
    </citation>
    <scope>NUCLEOTIDE SEQUENCE</scope>
    <source>
        <strain evidence="1">CB-2022</strain>
    </source>
</reference>
<organism evidence="1 2">
    <name type="scientific">Scortum barcoo</name>
    <name type="common">barcoo grunter</name>
    <dbReference type="NCBI Taxonomy" id="214431"/>
    <lineage>
        <taxon>Eukaryota</taxon>
        <taxon>Metazoa</taxon>
        <taxon>Chordata</taxon>
        <taxon>Craniata</taxon>
        <taxon>Vertebrata</taxon>
        <taxon>Euteleostomi</taxon>
        <taxon>Actinopterygii</taxon>
        <taxon>Neopterygii</taxon>
        <taxon>Teleostei</taxon>
        <taxon>Neoteleostei</taxon>
        <taxon>Acanthomorphata</taxon>
        <taxon>Eupercaria</taxon>
        <taxon>Centrarchiformes</taxon>
        <taxon>Terapontoidei</taxon>
        <taxon>Terapontidae</taxon>
        <taxon>Scortum</taxon>
    </lineage>
</organism>
<evidence type="ECO:0000313" key="1">
    <source>
        <dbReference type="EMBL" id="KAI3361617.1"/>
    </source>
</evidence>
<gene>
    <name evidence="1" type="ORF">L3Q82_001934</name>
</gene>